<evidence type="ECO:0000256" key="1">
    <source>
        <dbReference type="SAM" id="MobiDB-lite"/>
    </source>
</evidence>
<proteinExistence type="predicted"/>
<feature type="region of interest" description="Disordered" evidence="1">
    <location>
        <begin position="1"/>
        <end position="50"/>
    </location>
</feature>
<sequence>MTPLADGSGLELRLRPAATEPVRGAASGDALGAAREDAPGTAPDSDGRASAAGAWTVPLDRIAFADVELVARAAVTVSARLNLVEGDLEIDVAAPGRPPLRATWPWPVDSAPRSVELAAGERLVASVPLLASGSAPLFPVLGRYVVTARFAARPGETVQAQPVELVRTAPSDADADAAAGLANRDVLQSLLGAGVIGAAAPSLERLAASADAGTAAAANLALGRTAALAAGADDPAVTRAVAALLPPGATGPDARRDAVLPAAEARGAAALTGRALPG</sequence>
<accession>A0AAU6SCS6</accession>
<organism evidence="2">
    <name type="scientific">Microbacterium sp. LWS13-1.2</name>
    <dbReference type="NCBI Taxonomy" id="3135264"/>
    <lineage>
        <taxon>Bacteria</taxon>
        <taxon>Bacillati</taxon>
        <taxon>Actinomycetota</taxon>
        <taxon>Actinomycetes</taxon>
        <taxon>Micrococcales</taxon>
        <taxon>Microbacteriaceae</taxon>
        <taxon>Microbacterium</taxon>
    </lineage>
</organism>
<evidence type="ECO:0000313" key="2">
    <source>
        <dbReference type="EMBL" id="WZO34671.1"/>
    </source>
</evidence>
<dbReference type="AlphaFoldDB" id="A0AAU6SCS6"/>
<dbReference type="EMBL" id="CP151632">
    <property type="protein sequence ID" value="WZO34671.1"/>
    <property type="molecule type" value="Genomic_DNA"/>
</dbReference>
<reference evidence="2" key="1">
    <citation type="submission" date="2024-04" db="EMBL/GenBank/DDBJ databases">
        <authorList>
            <person name="Roder T."/>
            <person name="Oberhansli S."/>
            <person name="Kreuzer M."/>
        </authorList>
    </citation>
    <scope>NUCLEOTIDE SEQUENCE</scope>
    <source>
        <strain evidence="2">LWS13-1.2</strain>
    </source>
</reference>
<gene>
    <name evidence="2" type="ORF">MRBLWS13_002334</name>
</gene>
<dbReference type="RefSeq" id="WP_349425548.1">
    <property type="nucleotide sequence ID" value="NZ_CP151632.1"/>
</dbReference>
<name>A0AAU6SCS6_9MICO</name>
<protein>
    <submittedName>
        <fullName evidence="2">Uncharacterized protein</fullName>
    </submittedName>
</protein>